<dbReference type="EMBL" id="CAVMBE010000039">
    <property type="protein sequence ID" value="CAK4030659.1"/>
    <property type="molecule type" value="Genomic_DNA"/>
</dbReference>
<dbReference type="Pfam" id="PF07335">
    <property type="entry name" value="Glyco_hydro_75"/>
    <property type="match status" value="1"/>
</dbReference>
<evidence type="ECO:0000256" key="11">
    <source>
        <dbReference type="SAM" id="MobiDB-lite"/>
    </source>
</evidence>
<keyword evidence="4" id="KW-0964">Secreted</keyword>
<evidence type="ECO:0000256" key="7">
    <source>
        <dbReference type="ARBA" id="ARBA00023277"/>
    </source>
</evidence>
<sequence length="97" mass="10689">MDIDCDGDQSDQDDGRCGNSADTQFTTPLKSLVQQYSQILVKCVSDLNANYNPYVVLDNSADSGKCTPYPPFNPQDYGVKPLIVMAVICNNHMFYGV</sequence>
<dbReference type="GO" id="GO:0000272">
    <property type="term" value="P:polysaccharide catabolic process"/>
    <property type="evidence" value="ECO:0007669"/>
    <property type="project" value="UniProtKB-KW"/>
</dbReference>
<comment type="caution">
    <text evidence="12">The sequence shown here is derived from an EMBL/GenBank/DDBJ whole genome shotgun (WGS) entry which is preliminary data.</text>
</comment>
<organism evidence="12 13">
    <name type="scientific">Lecanosticta acicola</name>
    <dbReference type="NCBI Taxonomy" id="111012"/>
    <lineage>
        <taxon>Eukaryota</taxon>
        <taxon>Fungi</taxon>
        <taxon>Dikarya</taxon>
        <taxon>Ascomycota</taxon>
        <taxon>Pezizomycotina</taxon>
        <taxon>Dothideomycetes</taxon>
        <taxon>Dothideomycetidae</taxon>
        <taxon>Mycosphaerellales</taxon>
        <taxon>Mycosphaerellaceae</taxon>
        <taxon>Lecanosticta</taxon>
    </lineage>
</organism>
<reference evidence="12" key="1">
    <citation type="submission" date="2023-11" db="EMBL/GenBank/DDBJ databases">
        <authorList>
            <person name="Alioto T."/>
            <person name="Alioto T."/>
            <person name="Gomez Garrido J."/>
        </authorList>
    </citation>
    <scope>NUCLEOTIDE SEQUENCE</scope>
</reference>
<evidence type="ECO:0000256" key="1">
    <source>
        <dbReference type="ARBA" id="ARBA00000405"/>
    </source>
</evidence>
<evidence type="ECO:0000256" key="2">
    <source>
        <dbReference type="ARBA" id="ARBA00004613"/>
    </source>
</evidence>
<evidence type="ECO:0000256" key="9">
    <source>
        <dbReference type="ARBA" id="ARBA00023326"/>
    </source>
</evidence>
<keyword evidence="13" id="KW-1185">Reference proteome</keyword>
<dbReference type="Proteomes" id="UP001296104">
    <property type="component" value="Unassembled WGS sequence"/>
</dbReference>
<dbReference type="GO" id="GO:0005576">
    <property type="term" value="C:extracellular region"/>
    <property type="evidence" value="ECO:0007669"/>
    <property type="project" value="UniProtKB-SubCell"/>
</dbReference>
<comment type="subcellular location">
    <subcellularLocation>
        <location evidence="2 10">Secreted</location>
    </subcellularLocation>
</comment>
<dbReference type="EC" id="3.2.1.132" evidence="10"/>
<comment type="similarity">
    <text evidence="3 10">Belongs to the glycosyl hydrolase 75 family.</text>
</comment>
<evidence type="ECO:0000313" key="12">
    <source>
        <dbReference type="EMBL" id="CAK4030659.1"/>
    </source>
</evidence>
<evidence type="ECO:0000256" key="8">
    <source>
        <dbReference type="ARBA" id="ARBA00023295"/>
    </source>
</evidence>
<keyword evidence="5" id="KW-0732">Signal</keyword>
<name>A0AAI8Z1A5_9PEZI</name>
<dbReference type="InterPro" id="IPR009939">
    <property type="entry name" value="Chitosanase_fungal"/>
</dbReference>
<keyword evidence="8 10" id="KW-0326">Glycosidase</keyword>
<accession>A0AAI8Z1A5</accession>
<keyword evidence="9 10" id="KW-0624">Polysaccharide degradation</keyword>
<evidence type="ECO:0000313" key="13">
    <source>
        <dbReference type="Proteomes" id="UP001296104"/>
    </source>
</evidence>
<evidence type="ECO:0000256" key="5">
    <source>
        <dbReference type="ARBA" id="ARBA00022729"/>
    </source>
</evidence>
<proteinExistence type="inferred from homology"/>
<evidence type="ECO:0000256" key="6">
    <source>
        <dbReference type="ARBA" id="ARBA00022801"/>
    </source>
</evidence>
<evidence type="ECO:0000256" key="4">
    <source>
        <dbReference type="ARBA" id="ARBA00022525"/>
    </source>
</evidence>
<keyword evidence="6 10" id="KW-0378">Hydrolase</keyword>
<feature type="region of interest" description="Disordered" evidence="11">
    <location>
        <begin position="1"/>
        <end position="22"/>
    </location>
</feature>
<dbReference type="PANTHER" id="PTHR42061:SF6">
    <property type="entry name" value="ENDO-CHITOSANASE"/>
    <property type="match status" value="1"/>
</dbReference>
<dbReference type="PANTHER" id="PTHR42061">
    <property type="entry name" value="ENDO-CHITOSANASE"/>
    <property type="match status" value="1"/>
</dbReference>
<comment type="catalytic activity">
    <reaction evidence="1 10">
        <text>Endohydrolysis of beta-(1-&gt;4)-linkages between D-glucosamine residues in a partly acetylated chitosan.</text>
        <dbReference type="EC" id="3.2.1.132"/>
    </reaction>
</comment>
<keyword evidence="7" id="KW-0119">Carbohydrate metabolism</keyword>
<gene>
    <name evidence="12" type="ORF">LECACI_7A005817</name>
</gene>
<dbReference type="GO" id="GO:0016977">
    <property type="term" value="F:chitosanase activity"/>
    <property type="evidence" value="ECO:0007669"/>
    <property type="project" value="UniProtKB-EC"/>
</dbReference>
<evidence type="ECO:0000256" key="10">
    <source>
        <dbReference type="RuleBase" id="RU361208"/>
    </source>
</evidence>
<evidence type="ECO:0000256" key="3">
    <source>
        <dbReference type="ARBA" id="ARBA00007799"/>
    </source>
</evidence>
<comment type="function">
    <text evidence="10">Chitosanase catalyzing the endo-type cleavage of chitosan, the deacylated form of chitin. Chitosanase may be crucial in the degradation of the deacetylated portion of chitin in the fungal cell wall.</text>
</comment>
<feature type="compositionally biased region" description="Acidic residues" evidence="11">
    <location>
        <begin position="1"/>
        <end position="12"/>
    </location>
</feature>
<dbReference type="AlphaFoldDB" id="A0AAI8Z1A5"/>
<protein>
    <recommendedName>
        <fullName evidence="10">Endo-chitosanase</fullName>
        <ecNumber evidence="10">3.2.1.132</ecNumber>
    </recommendedName>
</protein>